<accession>A0A117IMD0</accession>
<dbReference type="AlphaFoldDB" id="A0A117IMD0"/>
<feature type="transmembrane region" description="Helical" evidence="6">
    <location>
        <begin position="56"/>
        <end position="79"/>
    </location>
</feature>
<feature type="transmembrane region" description="Helical" evidence="6">
    <location>
        <begin position="29"/>
        <end position="50"/>
    </location>
</feature>
<evidence type="ECO:0000256" key="4">
    <source>
        <dbReference type="ARBA" id="ARBA00022989"/>
    </source>
</evidence>
<dbReference type="STRING" id="1797.RMCT_2053"/>
<organism evidence="8 9">
    <name type="scientific">Mycolicibacterium thermoresistibile</name>
    <name type="common">Mycobacterium thermoresistibile</name>
    <dbReference type="NCBI Taxonomy" id="1797"/>
    <lineage>
        <taxon>Bacteria</taxon>
        <taxon>Bacillati</taxon>
        <taxon>Actinomycetota</taxon>
        <taxon>Actinomycetes</taxon>
        <taxon>Mycobacteriales</taxon>
        <taxon>Mycobacteriaceae</taxon>
        <taxon>Mycolicibacterium</taxon>
    </lineage>
</organism>
<keyword evidence="4 6" id="KW-1133">Transmembrane helix</keyword>
<comment type="subcellular location">
    <subcellularLocation>
        <location evidence="1">Cell membrane</location>
        <topology evidence="1">Multi-pass membrane protein</topology>
    </subcellularLocation>
</comment>
<evidence type="ECO:0000256" key="2">
    <source>
        <dbReference type="ARBA" id="ARBA00022475"/>
    </source>
</evidence>
<dbReference type="PANTHER" id="PTHR36115">
    <property type="entry name" value="PROLINE-RICH ANTIGEN HOMOLOG-RELATED"/>
    <property type="match status" value="1"/>
</dbReference>
<keyword evidence="3 6" id="KW-0812">Transmembrane</keyword>
<proteinExistence type="predicted"/>
<evidence type="ECO:0000259" key="7">
    <source>
        <dbReference type="Pfam" id="PF06271"/>
    </source>
</evidence>
<dbReference type="OrthoDB" id="9793824at2"/>
<dbReference type="PANTHER" id="PTHR36115:SF6">
    <property type="entry name" value="PROLINE-RICH ANTIGEN HOMOLOG"/>
    <property type="match status" value="1"/>
</dbReference>
<reference evidence="9" key="2">
    <citation type="submission" date="2016-02" db="EMBL/GenBank/DDBJ databases">
        <title>Draft genome sequence of five rapidly growing Mycobacterium species.</title>
        <authorList>
            <person name="Katahira K."/>
            <person name="Gotou Y."/>
            <person name="Iida K."/>
            <person name="Ogura Y."/>
            <person name="Hayashi T."/>
        </authorList>
    </citation>
    <scope>NUCLEOTIDE SEQUENCE [LARGE SCALE GENOMIC DNA]</scope>
    <source>
        <strain evidence="9">JCM6362</strain>
    </source>
</reference>
<sequence length="327" mass="36107">MTAVLDSSTDNRPVEPAARLASWPARAGALAVDVLPGLGAVASLLPWILAGPRIGWPWWVCTVAAAVVTVAVLVNRWLLPTLTGWSLGRALLGVRVVRSRDGAAAGLGRLVLRDLAHLLDTGAVFIGWLWPLWDRRNRTFADLLARTEVHQLERPRAAGRRDPRRWTVVVLVATVLLSVAGAVFGYLTVYRPQQQTDAARAEIAEQGPRIVEQMLSYQADTIDEDFTRARSLTTERYREQLAAEQQAVKLTEPTTNDYWAVSSAVLSNTRDEAAMLLAMQGQRGATPEEQKFITATVRVEFKKSPEGQWQVDALTVLKRPYLGEDQP</sequence>
<evidence type="ECO:0000313" key="8">
    <source>
        <dbReference type="EMBL" id="GAT15083.1"/>
    </source>
</evidence>
<evidence type="ECO:0000256" key="6">
    <source>
        <dbReference type="SAM" id="Phobius"/>
    </source>
</evidence>
<dbReference type="InterPro" id="IPR010432">
    <property type="entry name" value="RDD"/>
</dbReference>
<gene>
    <name evidence="8" type="ORF">RMCT_2053</name>
</gene>
<keyword evidence="2" id="KW-1003">Cell membrane</keyword>
<reference evidence="8 9" key="1">
    <citation type="journal article" date="2016" name="Genome Announc.">
        <title>Draft Genome Sequences of Five Rapidly Growing Mycobacterium Species, M. thermoresistibile, M. fortuitum subsp. acetamidolyticum, M. canariasense, M. brisbanense, and M. novocastrense.</title>
        <authorList>
            <person name="Katahira K."/>
            <person name="Ogura Y."/>
            <person name="Gotoh Y."/>
            <person name="Hayashi T."/>
        </authorList>
    </citation>
    <scope>NUCLEOTIDE SEQUENCE [LARGE SCALE GENOMIC DNA]</scope>
    <source>
        <strain evidence="8 9">JCM6362</strain>
    </source>
</reference>
<feature type="domain" description="RDD" evidence="7">
    <location>
        <begin position="21"/>
        <end position="145"/>
    </location>
</feature>
<dbReference type="Proteomes" id="UP000069654">
    <property type="component" value="Unassembled WGS sequence"/>
</dbReference>
<evidence type="ECO:0000256" key="5">
    <source>
        <dbReference type="ARBA" id="ARBA00023136"/>
    </source>
</evidence>
<dbReference type="EMBL" id="BCTB01000012">
    <property type="protein sequence ID" value="GAT15083.1"/>
    <property type="molecule type" value="Genomic_DNA"/>
</dbReference>
<evidence type="ECO:0000313" key="9">
    <source>
        <dbReference type="Proteomes" id="UP000069654"/>
    </source>
</evidence>
<evidence type="ECO:0000256" key="1">
    <source>
        <dbReference type="ARBA" id="ARBA00004651"/>
    </source>
</evidence>
<name>A0A117IMD0_MYCTH</name>
<dbReference type="RefSeq" id="WP_003924542.1">
    <property type="nucleotide sequence ID" value="NZ_BCTB01000012.1"/>
</dbReference>
<dbReference type="InterPro" id="IPR051791">
    <property type="entry name" value="Pra-immunoreactive"/>
</dbReference>
<protein>
    <submittedName>
        <fullName evidence="8">RDD domain-containing protein</fullName>
    </submittedName>
</protein>
<keyword evidence="5 6" id="KW-0472">Membrane</keyword>
<dbReference type="Pfam" id="PF06271">
    <property type="entry name" value="RDD"/>
    <property type="match status" value="1"/>
</dbReference>
<evidence type="ECO:0000256" key="3">
    <source>
        <dbReference type="ARBA" id="ARBA00022692"/>
    </source>
</evidence>
<dbReference type="GO" id="GO:0005886">
    <property type="term" value="C:plasma membrane"/>
    <property type="evidence" value="ECO:0007669"/>
    <property type="project" value="UniProtKB-SubCell"/>
</dbReference>
<comment type="caution">
    <text evidence="8">The sequence shown here is derived from an EMBL/GenBank/DDBJ whole genome shotgun (WGS) entry which is preliminary data.</text>
</comment>
<feature type="transmembrane region" description="Helical" evidence="6">
    <location>
        <begin position="166"/>
        <end position="187"/>
    </location>
</feature>
<dbReference type="OMA" id="QWRVANL"/>